<dbReference type="GO" id="GO:0005975">
    <property type="term" value="P:carbohydrate metabolic process"/>
    <property type="evidence" value="ECO:0007669"/>
    <property type="project" value="InterPro"/>
</dbReference>
<evidence type="ECO:0000313" key="3">
    <source>
        <dbReference type="Proteomes" id="UP000822688"/>
    </source>
</evidence>
<keyword evidence="1" id="KW-0378">Hydrolase</keyword>
<reference evidence="2" key="1">
    <citation type="submission" date="2020-06" db="EMBL/GenBank/DDBJ databases">
        <title>WGS assembly of Ceratodon purpureus strain R40.</title>
        <authorList>
            <person name="Carey S.B."/>
            <person name="Jenkins J."/>
            <person name="Shu S."/>
            <person name="Lovell J.T."/>
            <person name="Sreedasyam A."/>
            <person name="Maumus F."/>
            <person name="Tiley G.P."/>
            <person name="Fernandez-Pozo N."/>
            <person name="Barry K."/>
            <person name="Chen C."/>
            <person name="Wang M."/>
            <person name="Lipzen A."/>
            <person name="Daum C."/>
            <person name="Saski C.A."/>
            <person name="Payton A.C."/>
            <person name="Mcbreen J.C."/>
            <person name="Conrad R.E."/>
            <person name="Kollar L.M."/>
            <person name="Olsson S."/>
            <person name="Huttunen S."/>
            <person name="Landis J.B."/>
            <person name="Wickett N.J."/>
            <person name="Johnson M.G."/>
            <person name="Rensing S.A."/>
            <person name="Grimwood J."/>
            <person name="Schmutz J."/>
            <person name="Mcdaniel S.F."/>
        </authorList>
    </citation>
    <scope>NUCLEOTIDE SEQUENCE</scope>
    <source>
        <strain evidence="2">R40</strain>
    </source>
</reference>
<accession>A0A8T0I165</accession>
<dbReference type="InterPro" id="IPR012341">
    <property type="entry name" value="6hp_glycosidase-like_sf"/>
</dbReference>
<sequence>MMGSEAVGRILGACKRHEGVVWKSIVAVSVIAVVFARSSSTGTAMAMHISGQQALDYAERMATTAVNLWAVAGPAKDRFQYELGVVLRGIEVVYERTHEQKYFQFLKLKVDRFVNEDGTIRTYVFNEFQLDSILTGRLVLTLYNSTGESKYKTAADLLREQLRKQPRLSEGGFWHKKVYPYQMWLDGLYMAEPFYAQYAKEFKEPVAYDDIALQFIVAENRMRDAKLGLLYHGYDESRVSAWSDPATGHSPTVWGRAVGWYTMGLIDTLDFFPTEHANHPELLAILIRLATAVIRFQDAQSGLWWQVMDKGNDAGNYLESSASAMFVYTLAKGVRLGYLPREQFLECALKGYDGIISHFLQDSSATNGGAVTYTGTVAVGGLGGTPYRNGTYAYYLSEPVVSNDPKGVGPFIMASVEISVLTS</sequence>
<dbReference type="InterPro" id="IPR010905">
    <property type="entry name" value="Glyco_hydro_88"/>
</dbReference>
<dbReference type="InterPro" id="IPR052043">
    <property type="entry name" value="PolySaccharide_Degr_Enz"/>
</dbReference>
<evidence type="ECO:0000256" key="1">
    <source>
        <dbReference type="ARBA" id="ARBA00022801"/>
    </source>
</evidence>
<evidence type="ECO:0008006" key="4">
    <source>
        <dbReference type="Google" id="ProtNLM"/>
    </source>
</evidence>
<evidence type="ECO:0000313" key="2">
    <source>
        <dbReference type="EMBL" id="KAG0576403.1"/>
    </source>
</evidence>
<name>A0A8T0I165_CERPU</name>
<dbReference type="Pfam" id="PF07470">
    <property type="entry name" value="Glyco_hydro_88"/>
    <property type="match status" value="1"/>
</dbReference>
<organism evidence="2 3">
    <name type="scientific">Ceratodon purpureus</name>
    <name type="common">Fire moss</name>
    <name type="synonym">Dicranum purpureum</name>
    <dbReference type="NCBI Taxonomy" id="3225"/>
    <lineage>
        <taxon>Eukaryota</taxon>
        <taxon>Viridiplantae</taxon>
        <taxon>Streptophyta</taxon>
        <taxon>Embryophyta</taxon>
        <taxon>Bryophyta</taxon>
        <taxon>Bryophytina</taxon>
        <taxon>Bryopsida</taxon>
        <taxon>Dicranidae</taxon>
        <taxon>Pseudoditrichales</taxon>
        <taxon>Ditrichaceae</taxon>
        <taxon>Ceratodon</taxon>
    </lineage>
</organism>
<dbReference type="SUPFAM" id="SSF48208">
    <property type="entry name" value="Six-hairpin glycosidases"/>
    <property type="match status" value="1"/>
</dbReference>
<dbReference type="Proteomes" id="UP000822688">
    <property type="component" value="Chromosome 5"/>
</dbReference>
<dbReference type="InterPro" id="IPR008928">
    <property type="entry name" value="6-hairpin_glycosidase_sf"/>
</dbReference>
<keyword evidence="3" id="KW-1185">Reference proteome</keyword>
<dbReference type="Gene3D" id="1.50.10.10">
    <property type="match status" value="1"/>
</dbReference>
<proteinExistence type="predicted"/>
<protein>
    <recommendedName>
        <fullName evidence="4">Glycosyl hydrolase family 88</fullName>
    </recommendedName>
</protein>
<dbReference type="EMBL" id="CM026425">
    <property type="protein sequence ID" value="KAG0576403.1"/>
    <property type="molecule type" value="Genomic_DNA"/>
</dbReference>
<dbReference type="PANTHER" id="PTHR33886">
    <property type="entry name" value="UNSATURATED RHAMNOGALACTURONAN HYDROLASE (EUROFUNG)"/>
    <property type="match status" value="1"/>
</dbReference>
<comment type="caution">
    <text evidence="2">The sequence shown here is derived from an EMBL/GenBank/DDBJ whole genome shotgun (WGS) entry which is preliminary data.</text>
</comment>
<dbReference type="PANTHER" id="PTHR33886:SF8">
    <property type="entry name" value="UNSATURATED RHAMNOGALACTURONAN HYDROLASE (EUROFUNG)"/>
    <property type="match status" value="1"/>
</dbReference>
<gene>
    <name evidence="2" type="ORF">KC19_5G077500</name>
</gene>
<dbReference type="AlphaFoldDB" id="A0A8T0I165"/>
<dbReference type="GO" id="GO:0016787">
    <property type="term" value="F:hydrolase activity"/>
    <property type="evidence" value="ECO:0007669"/>
    <property type="project" value="UniProtKB-KW"/>
</dbReference>